<dbReference type="GO" id="GO:0019185">
    <property type="term" value="C:snRNA-activating protein complex"/>
    <property type="evidence" value="ECO:0007669"/>
    <property type="project" value="TreeGrafter"/>
</dbReference>
<keyword evidence="5" id="KW-0804">Transcription</keyword>
<feature type="compositionally biased region" description="Basic and acidic residues" evidence="7">
    <location>
        <begin position="324"/>
        <end position="339"/>
    </location>
</feature>
<reference evidence="8 9" key="1">
    <citation type="journal article" date="2014" name="Mol. Plant">
        <title>Chromosome Scale Genome Assembly and Transcriptome Profiling of Nannochloropsis gaditana in Nitrogen Depletion.</title>
        <authorList>
            <person name="Corteggiani Carpinelli E."/>
            <person name="Telatin A."/>
            <person name="Vitulo N."/>
            <person name="Forcato C."/>
            <person name="D'Angelo M."/>
            <person name="Schiavon R."/>
            <person name="Vezzi A."/>
            <person name="Giacometti G.M."/>
            <person name="Morosinotto T."/>
            <person name="Valle G."/>
        </authorList>
    </citation>
    <scope>NUCLEOTIDE SEQUENCE [LARGE SCALE GENOMIC DNA]</scope>
    <source>
        <strain evidence="8 9">B-31</strain>
    </source>
</reference>
<feature type="region of interest" description="Disordered" evidence="7">
    <location>
        <begin position="319"/>
        <end position="339"/>
    </location>
</feature>
<dbReference type="GO" id="GO:0003681">
    <property type="term" value="F:bent DNA binding"/>
    <property type="evidence" value="ECO:0007669"/>
    <property type="project" value="TreeGrafter"/>
</dbReference>
<dbReference type="GO" id="GO:0042795">
    <property type="term" value="P:snRNA transcription by RNA polymerase II"/>
    <property type="evidence" value="ECO:0007669"/>
    <property type="project" value="TreeGrafter"/>
</dbReference>
<dbReference type="InterPro" id="IPR022042">
    <property type="entry name" value="snRNA-activating_su3"/>
</dbReference>
<evidence type="ECO:0000256" key="1">
    <source>
        <dbReference type="ARBA" id="ARBA00004123"/>
    </source>
</evidence>
<dbReference type="GO" id="GO:0042796">
    <property type="term" value="P:snRNA transcription by RNA polymerase III"/>
    <property type="evidence" value="ECO:0007669"/>
    <property type="project" value="TreeGrafter"/>
</dbReference>
<proteinExistence type="inferred from homology"/>
<dbReference type="PANTHER" id="PTHR13421:SF16">
    <property type="entry name" value="SNRNA-ACTIVATING PROTEIN COMPLEX SUBUNIT 3"/>
    <property type="match status" value="1"/>
</dbReference>
<dbReference type="GO" id="GO:0000978">
    <property type="term" value="F:RNA polymerase II cis-regulatory region sequence-specific DNA binding"/>
    <property type="evidence" value="ECO:0007669"/>
    <property type="project" value="TreeGrafter"/>
</dbReference>
<keyword evidence="9" id="KW-1185">Reference proteome</keyword>
<dbReference type="PANTHER" id="PTHR13421">
    <property type="entry name" value="SNRNA-ACTIVATING PROTEIN COMPLEX SUBUNIT 3"/>
    <property type="match status" value="1"/>
</dbReference>
<evidence type="ECO:0000256" key="7">
    <source>
        <dbReference type="SAM" id="MobiDB-lite"/>
    </source>
</evidence>
<keyword evidence="3" id="KW-0805">Transcription regulation</keyword>
<protein>
    <submittedName>
        <fullName evidence="8">snRNA-activating protein complex, subunit 3</fullName>
    </submittedName>
</protein>
<dbReference type="AlphaFoldDB" id="W7T3H3"/>
<evidence type="ECO:0000313" key="8">
    <source>
        <dbReference type="EMBL" id="EWM21445.1"/>
    </source>
</evidence>
<evidence type="ECO:0000256" key="4">
    <source>
        <dbReference type="ARBA" id="ARBA00023125"/>
    </source>
</evidence>
<evidence type="ECO:0000256" key="3">
    <source>
        <dbReference type="ARBA" id="ARBA00023015"/>
    </source>
</evidence>
<accession>W7T3H3</accession>
<name>W7T3H3_9STRA</name>
<evidence type="ECO:0000256" key="2">
    <source>
        <dbReference type="ARBA" id="ARBA00010410"/>
    </source>
</evidence>
<comment type="caution">
    <text evidence="8">The sequence shown here is derived from an EMBL/GenBank/DDBJ whole genome shotgun (WGS) entry which is preliminary data.</text>
</comment>
<feature type="compositionally biased region" description="Polar residues" evidence="7">
    <location>
        <begin position="107"/>
        <end position="130"/>
    </location>
</feature>
<feature type="compositionally biased region" description="Basic and acidic residues" evidence="7">
    <location>
        <begin position="89"/>
        <end position="106"/>
    </location>
</feature>
<keyword evidence="6" id="KW-0539">Nucleus</keyword>
<gene>
    <name evidence="8" type="ORF">Naga_100019g41</name>
</gene>
<evidence type="ECO:0000256" key="5">
    <source>
        <dbReference type="ARBA" id="ARBA00023163"/>
    </source>
</evidence>
<dbReference type="GO" id="GO:0001006">
    <property type="term" value="F:RNA polymerase III type 3 promoter sequence-specific DNA binding"/>
    <property type="evidence" value="ECO:0007669"/>
    <property type="project" value="TreeGrafter"/>
</dbReference>
<dbReference type="GO" id="GO:0001046">
    <property type="term" value="F:core promoter sequence-specific DNA binding"/>
    <property type="evidence" value="ECO:0007669"/>
    <property type="project" value="TreeGrafter"/>
</dbReference>
<dbReference type="GO" id="GO:0005634">
    <property type="term" value="C:nucleus"/>
    <property type="evidence" value="ECO:0007669"/>
    <property type="project" value="UniProtKB-SubCell"/>
</dbReference>
<feature type="region of interest" description="Disordered" evidence="7">
    <location>
        <begin position="87"/>
        <end position="140"/>
    </location>
</feature>
<dbReference type="OrthoDB" id="3437960at2759"/>
<organism evidence="8 9">
    <name type="scientific">Nannochloropsis gaditana</name>
    <dbReference type="NCBI Taxonomy" id="72520"/>
    <lineage>
        <taxon>Eukaryota</taxon>
        <taxon>Sar</taxon>
        <taxon>Stramenopiles</taxon>
        <taxon>Ochrophyta</taxon>
        <taxon>Eustigmatophyceae</taxon>
        <taxon>Eustigmatales</taxon>
        <taxon>Monodopsidaceae</taxon>
        <taxon>Nannochloropsis</taxon>
    </lineage>
</organism>
<dbReference type="Proteomes" id="UP000019335">
    <property type="component" value="Unassembled WGS sequence"/>
</dbReference>
<keyword evidence="4" id="KW-0238">DNA-binding</keyword>
<comment type="similarity">
    <text evidence="2">Belongs to the SNAPC3/SRD2 family.</text>
</comment>
<sequence length="494" mass="56302">MSLFPRSLRTFASEFELWPLPADEEALALSARRPPGYFDCDDIALRTPQEEVENGMVAALAHWADWEASHVSLASLEGQRVVRLPPGMRLREHDKEVDRDENRDSRTQSVQENMNERSPLSRNQGENGTPSAHHCGERVNGSIGSNLHVSVEGPDELAMLDILDKVPDFKRVEAGLRSRMESSQLALGRWRLANEKFGAGMRDFRRLPFLRKAVNVIQAPAHSSMTSNAASEAGQLMQDDEALVTVTIFGNRASMLYRQEDYLLRAGNTLGDLHRVFSCSLAAMMAQGDQGDRSWDSLQAGIPAFFFIEGKFYAAMQPRGHKKGEREEQTGVEHEEESHGRTVIEHLRSIMAWTDEPGKNRREQLGLGTEVDWEVLDMDRVRLSDLTLRIGTRYLYSHLGECEHHFNISDIRLLGPQDSRNCQDYPALVFQKHYRRRRCAVCDVRLGKFCALGDPVGDDHRMIYCEFCHYLLHYDAEGHLLRDDFELFPYMHDD</sequence>
<evidence type="ECO:0000256" key="6">
    <source>
        <dbReference type="ARBA" id="ARBA00023242"/>
    </source>
</evidence>
<dbReference type="EMBL" id="AZIL01002467">
    <property type="protein sequence ID" value="EWM21445.1"/>
    <property type="molecule type" value="Genomic_DNA"/>
</dbReference>
<comment type="subcellular location">
    <subcellularLocation>
        <location evidence="1">Nucleus</location>
    </subcellularLocation>
</comment>
<dbReference type="Pfam" id="PF12251">
    <property type="entry name" value="SNAPC3"/>
    <property type="match status" value="1"/>
</dbReference>
<evidence type="ECO:0000313" key="9">
    <source>
        <dbReference type="Proteomes" id="UP000019335"/>
    </source>
</evidence>